<keyword evidence="2" id="KW-1185">Reference proteome</keyword>
<dbReference type="Proteomes" id="UP000256661">
    <property type="component" value="Unassembled WGS sequence"/>
</dbReference>
<gene>
    <name evidence="1" type="ORF">DFJ69_1421</name>
</gene>
<comment type="caution">
    <text evidence="1">The sequence shown here is derived from an EMBL/GenBank/DDBJ whole genome shotgun (WGS) entry which is preliminary data.</text>
</comment>
<accession>A0A3D9SWI3</accession>
<evidence type="ECO:0000313" key="1">
    <source>
        <dbReference type="EMBL" id="REE96001.1"/>
    </source>
</evidence>
<dbReference type="OrthoDB" id="3480326at2"/>
<name>A0A3D9SWI3_9ACTN</name>
<dbReference type="RefSeq" id="WP_116021718.1">
    <property type="nucleotide sequence ID" value="NZ_QTTT01000001.1"/>
</dbReference>
<dbReference type="EMBL" id="QTTT01000001">
    <property type="protein sequence ID" value="REE96001.1"/>
    <property type="molecule type" value="Genomic_DNA"/>
</dbReference>
<protein>
    <submittedName>
        <fullName evidence="1">Uncharacterized protein</fullName>
    </submittedName>
</protein>
<dbReference type="AlphaFoldDB" id="A0A3D9SWI3"/>
<reference evidence="1 2" key="1">
    <citation type="submission" date="2018-08" db="EMBL/GenBank/DDBJ databases">
        <title>Sequencing the genomes of 1000 actinobacteria strains.</title>
        <authorList>
            <person name="Klenk H.-P."/>
        </authorList>
    </citation>
    <scope>NUCLEOTIDE SEQUENCE [LARGE SCALE GENOMIC DNA]</scope>
    <source>
        <strain evidence="1 2">DSM 43927</strain>
    </source>
</reference>
<evidence type="ECO:0000313" key="2">
    <source>
        <dbReference type="Proteomes" id="UP000256661"/>
    </source>
</evidence>
<organism evidence="1 2">
    <name type="scientific">Thermomonospora umbrina</name>
    <dbReference type="NCBI Taxonomy" id="111806"/>
    <lineage>
        <taxon>Bacteria</taxon>
        <taxon>Bacillati</taxon>
        <taxon>Actinomycetota</taxon>
        <taxon>Actinomycetes</taxon>
        <taxon>Streptosporangiales</taxon>
        <taxon>Thermomonosporaceae</taxon>
        <taxon>Thermomonospora</taxon>
    </lineage>
</organism>
<proteinExistence type="predicted"/>
<sequence length="144" mass="15241">MAQERRSRGEVTIAGREDADGLALVTRGLSARGLPELTVTGLPPYLGRAWARLLAVLAHRLAAGAAGAGAFPRAASSEVPAQVTIVPDDLRAALNEPSGDWRQVTVLLVRDGDRLVPSPPADFDGPLDRWRADLATLLFPSARS</sequence>